<dbReference type="EMBL" id="AOHY01000037">
    <property type="protein sequence ID" value="ELY47067.1"/>
    <property type="molecule type" value="Genomic_DNA"/>
</dbReference>
<evidence type="ECO:0000313" key="1">
    <source>
        <dbReference type="EMBL" id="ELY47067.1"/>
    </source>
</evidence>
<dbReference type="eggNOG" id="arCOG00606">
    <property type="taxonomic scope" value="Archaea"/>
</dbReference>
<keyword evidence="2" id="KW-1185">Reference proteome</keyword>
<evidence type="ECO:0000313" key="2">
    <source>
        <dbReference type="Proteomes" id="UP000011690"/>
    </source>
</evidence>
<accession>L9WCJ0</accession>
<reference evidence="1 2" key="1">
    <citation type="journal article" date="2014" name="PLoS Genet.">
        <title>Phylogenetically driven sequencing of extremely halophilic archaea reveals strategies for static and dynamic osmo-response.</title>
        <authorList>
            <person name="Becker E.A."/>
            <person name="Seitzer P.M."/>
            <person name="Tritt A."/>
            <person name="Larsen D."/>
            <person name="Krusor M."/>
            <person name="Yao A.I."/>
            <person name="Wu D."/>
            <person name="Madern D."/>
            <person name="Eisen J.A."/>
            <person name="Darling A.E."/>
            <person name="Facciotti M.T."/>
        </authorList>
    </citation>
    <scope>NUCLEOTIDE SEQUENCE [LARGE SCALE GENOMIC DNA]</scope>
    <source>
        <strain evidence="1 2">JCM 10635</strain>
    </source>
</reference>
<name>L9WCJ0_9EURY</name>
<dbReference type="PATRIC" id="fig|1227500.6.peg.2727"/>
<proteinExistence type="predicted"/>
<dbReference type="Proteomes" id="UP000011690">
    <property type="component" value="Unassembled WGS sequence"/>
</dbReference>
<gene>
    <name evidence="1" type="ORF">C494_13486</name>
</gene>
<protein>
    <submittedName>
        <fullName evidence="1">Signal transduction protein with CBS domains</fullName>
    </submittedName>
</protein>
<dbReference type="AlphaFoldDB" id="L9WCJ0"/>
<organism evidence="1 2">
    <name type="scientific">Natronorubrum bangense JCM 10635</name>
    <dbReference type="NCBI Taxonomy" id="1227500"/>
    <lineage>
        <taxon>Archaea</taxon>
        <taxon>Methanobacteriati</taxon>
        <taxon>Methanobacteriota</taxon>
        <taxon>Stenosarchaea group</taxon>
        <taxon>Halobacteria</taxon>
        <taxon>Halobacteriales</taxon>
        <taxon>Natrialbaceae</taxon>
        <taxon>Natronorubrum</taxon>
    </lineage>
</organism>
<comment type="caution">
    <text evidence="1">The sequence shown here is derived from an EMBL/GenBank/DDBJ whole genome shotgun (WGS) entry which is preliminary data.</text>
</comment>
<sequence length="39" mass="4442">MADDDGELTRLITIDDLNELVADEHQQFANVVQAQRPPY</sequence>